<dbReference type="InterPro" id="IPR032466">
    <property type="entry name" value="Metal_Hydrolase"/>
</dbReference>
<evidence type="ECO:0000256" key="1">
    <source>
        <dbReference type="ARBA" id="ARBA00001947"/>
    </source>
</evidence>
<evidence type="ECO:0000256" key="6">
    <source>
        <dbReference type="ARBA" id="ARBA00022723"/>
    </source>
</evidence>
<dbReference type="GO" id="GO:0005737">
    <property type="term" value="C:cytoplasm"/>
    <property type="evidence" value="ECO:0007669"/>
    <property type="project" value="TreeGrafter"/>
</dbReference>
<sequence length="462" mass="50303">MTIADLVIENVNLYSEGGIIHSGVAVKDGKIVVIAADRYLPPARNVIDGKGQHLLPGGIDPHVHFRDPGKTERETFQTGTMAAAAGGVTTICEHPISMPPPYSPELLKRRIAVASQQSVVDFAFFGAAGADKLEEIPRISREEMIAFKTFFHKPPEGREEEFAGLTMANDAKIYEGFCAIAKTGKILAIHAENDDIIAEQIKKLRKAGKVTGIHHAESRPPISEVEAVAKVLCIAAETGTRVQLCHISTGAAAELVKKAKQRGQEVYLETCPHYLLANESALEKLGPFAKCNPPLRKQEIVDDLWRYVQDGTVDLIGSDHGPFLPSEKEIGYQDIFTAPAGFPGIDLRLPLLLNAMKSGKITLKRIIELICTNPAKTYGLYPQKGAIRIGADADFVMVDLERAFVVDRQKGYSRSADTARLYDGLLLYGLPTMTIVRGRVVMRNGIVAAEDAGWGQLVTVSK</sequence>
<keyword evidence="6" id="KW-0479">Metal-binding</keyword>
<organism evidence="10 11">
    <name type="scientific">Dendrosporobacter quercicolus</name>
    <dbReference type="NCBI Taxonomy" id="146817"/>
    <lineage>
        <taxon>Bacteria</taxon>
        <taxon>Bacillati</taxon>
        <taxon>Bacillota</taxon>
        <taxon>Negativicutes</taxon>
        <taxon>Selenomonadales</taxon>
        <taxon>Sporomusaceae</taxon>
        <taxon>Dendrosporobacter</taxon>
    </lineage>
</organism>
<name>A0A1G9X7R4_9FIRM</name>
<evidence type="ECO:0000256" key="7">
    <source>
        <dbReference type="ARBA" id="ARBA00022801"/>
    </source>
</evidence>
<dbReference type="GO" id="GO:0050897">
    <property type="term" value="F:cobalt ion binding"/>
    <property type="evidence" value="ECO:0007669"/>
    <property type="project" value="InterPro"/>
</dbReference>
<dbReference type="AlphaFoldDB" id="A0A1G9X7R4"/>
<reference evidence="10 11" key="1">
    <citation type="submission" date="2016-10" db="EMBL/GenBank/DDBJ databases">
        <authorList>
            <person name="de Groot N.N."/>
        </authorList>
    </citation>
    <scope>NUCLEOTIDE SEQUENCE [LARGE SCALE GENOMIC DNA]</scope>
    <source>
        <strain evidence="10 11">DSM 1736</strain>
    </source>
</reference>
<dbReference type="NCBIfam" id="TIGR03178">
    <property type="entry name" value="allantoinase"/>
    <property type="match status" value="1"/>
</dbReference>
<accession>A0A1G9X7R4</accession>
<evidence type="ECO:0000256" key="3">
    <source>
        <dbReference type="ARBA" id="ARBA00008829"/>
    </source>
</evidence>
<protein>
    <submittedName>
        <fullName evidence="10">Allantoinase</fullName>
    </submittedName>
</protein>
<keyword evidence="8" id="KW-0862">Zinc</keyword>
<evidence type="ECO:0000256" key="4">
    <source>
        <dbReference type="ARBA" id="ARBA00010286"/>
    </source>
</evidence>
<dbReference type="GO" id="GO:0004038">
    <property type="term" value="F:allantoinase activity"/>
    <property type="evidence" value="ECO:0007669"/>
    <property type="project" value="InterPro"/>
</dbReference>
<keyword evidence="7" id="KW-0378">Hydrolase</keyword>
<dbReference type="InterPro" id="IPR006680">
    <property type="entry name" value="Amidohydro-rel"/>
</dbReference>
<dbReference type="InterPro" id="IPR017593">
    <property type="entry name" value="Allantoinase"/>
</dbReference>
<dbReference type="PROSITE" id="PS00482">
    <property type="entry name" value="DIHYDROOROTASE_1"/>
    <property type="match status" value="1"/>
</dbReference>
<evidence type="ECO:0000259" key="9">
    <source>
        <dbReference type="Pfam" id="PF01979"/>
    </source>
</evidence>
<dbReference type="GO" id="GO:0008270">
    <property type="term" value="F:zinc ion binding"/>
    <property type="evidence" value="ECO:0007669"/>
    <property type="project" value="InterPro"/>
</dbReference>
<dbReference type="SUPFAM" id="SSF51556">
    <property type="entry name" value="Metallo-dependent hydrolases"/>
    <property type="match status" value="1"/>
</dbReference>
<dbReference type="Pfam" id="PF01979">
    <property type="entry name" value="Amidohydro_1"/>
    <property type="match status" value="1"/>
</dbReference>
<evidence type="ECO:0000256" key="2">
    <source>
        <dbReference type="ARBA" id="ARBA00002368"/>
    </source>
</evidence>
<dbReference type="EMBL" id="FNHB01000009">
    <property type="protein sequence ID" value="SDM92774.1"/>
    <property type="molecule type" value="Genomic_DNA"/>
</dbReference>
<evidence type="ECO:0000256" key="8">
    <source>
        <dbReference type="ARBA" id="ARBA00022833"/>
    </source>
</evidence>
<comment type="cofactor">
    <cofactor evidence="1">
        <name>Zn(2+)</name>
        <dbReference type="ChEBI" id="CHEBI:29105"/>
    </cofactor>
</comment>
<dbReference type="RefSeq" id="WP_092074383.1">
    <property type="nucleotide sequence ID" value="NZ_FNHB01000009.1"/>
</dbReference>
<dbReference type="Gene3D" id="2.30.40.10">
    <property type="entry name" value="Urease, subunit C, domain 1"/>
    <property type="match status" value="1"/>
</dbReference>
<keyword evidence="11" id="KW-1185">Reference proteome</keyword>
<gene>
    <name evidence="10" type="ORF">SAMN04488502_10913</name>
</gene>
<dbReference type="FunFam" id="3.20.20.140:FF:000174">
    <property type="entry name" value="Dihydropyrimidinase-related protein 2"/>
    <property type="match status" value="1"/>
</dbReference>
<dbReference type="GO" id="GO:0000256">
    <property type="term" value="P:allantoin catabolic process"/>
    <property type="evidence" value="ECO:0007669"/>
    <property type="project" value="InterPro"/>
</dbReference>
<dbReference type="PANTHER" id="PTHR43668:SF4">
    <property type="entry name" value="ALLANTOINASE"/>
    <property type="match status" value="1"/>
</dbReference>
<dbReference type="PANTHER" id="PTHR43668">
    <property type="entry name" value="ALLANTOINASE"/>
    <property type="match status" value="1"/>
</dbReference>
<dbReference type="OrthoDB" id="9765462at2"/>
<proteinExistence type="inferred from homology"/>
<evidence type="ECO:0000313" key="11">
    <source>
        <dbReference type="Proteomes" id="UP000214880"/>
    </source>
</evidence>
<feature type="domain" description="Amidohydrolase-related" evidence="9">
    <location>
        <begin position="54"/>
        <end position="441"/>
    </location>
</feature>
<dbReference type="GO" id="GO:0006145">
    <property type="term" value="P:purine nucleobase catabolic process"/>
    <property type="evidence" value="ECO:0007669"/>
    <property type="project" value="TreeGrafter"/>
</dbReference>
<dbReference type="InterPro" id="IPR050138">
    <property type="entry name" value="DHOase/Allantoinase_Hydrolase"/>
</dbReference>
<dbReference type="InterPro" id="IPR002195">
    <property type="entry name" value="Dihydroorotase_CS"/>
</dbReference>
<dbReference type="STRING" id="146817.SAMN04488502_10913"/>
<evidence type="ECO:0000313" key="10">
    <source>
        <dbReference type="EMBL" id="SDM92774.1"/>
    </source>
</evidence>
<comment type="subunit">
    <text evidence="5">Homotetramer.</text>
</comment>
<comment type="function">
    <text evidence="2">Catalyzes the reversible cyclization of carbamoyl aspartate to dihydroorotate.</text>
</comment>
<evidence type="ECO:0000256" key="5">
    <source>
        <dbReference type="ARBA" id="ARBA00011881"/>
    </source>
</evidence>
<comment type="similarity">
    <text evidence="4">Belongs to the metallo-dependent hydrolases superfamily. DHOase family. Class I DHOase subfamily.</text>
</comment>
<dbReference type="InterPro" id="IPR011059">
    <property type="entry name" value="Metal-dep_hydrolase_composite"/>
</dbReference>
<comment type="similarity">
    <text evidence="3">Belongs to the metallo-dependent hydrolases superfamily. Hydantoinase/dihydropyrimidinase family.</text>
</comment>
<dbReference type="NCBIfam" id="TIGR00857">
    <property type="entry name" value="pyrC_multi"/>
    <property type="match status" value="1"/>
</dbReference>
<dbReference type="SUPFAM" id="SSF51338">
    <property type="entry name" value="Composite domain of metallo-dependent hydrolases"/>
    <property type="match status" value="1"/>
</dbReference>
<dbReference type="Proteomes" id="UP000214880">
    <property type="component" value="Unassembled WGS sequence"/>
</dbReference>
<dbReference type="Gene3D" id="3.20.20.140">
    <property type="entry name" value="Metal-dependent hydrolases"/>
    <property type="match status" value="1"/>
</dbReference>